<feature type="transmembrane region" description="Helical" evidence="2">
    <location>
        <begin position="68"/>
        <end position="93"/>
    </location>
</feature>
<feature type="transmembrane region" description="Helical" evidence="2">
    <location>
        <begin position="623"/>
        <end position="650"/>
    </location>
</feature>
<evidence type="ECO:0000313" key="4">
    <source>
        <dbReference type="EMBL" id="PXB33667.1"/>
    </source>
</evidence>
<keyword evidence="2" id="KW-0472">Membrane</keyword>
<keyword evidence="2" id="KW-1133">Transmembrane helix</keyword>
<dbReference type="AlphaFoldDB" id="A0A9X7Q3F8"/>
<dbReference type="EMBL" id="QHMI01000048">
    <property type="protein sequence ID" value="PXB33667.1"/>
    <property type="molecule type" value="Genomic_DNA"/>
</dbReference>
<feature type="compositionally biased region" description="Polar residues" evidence="1">
    <location>
        <begin position="708"/>
        <end position="719"/>
    </location>
</feature>
<evidence type="ECO:0000256" key="1">
    <source>
        <dbReference type="SAM" id="MobiDB-lite"/>
    </source>
</evidence>
<sequence>IWRVLMSTKNITRYLGSIFLLLSLTITQNAYAEGFDLFKPNDDNWLIKNIFIPLFYPDTSPFSPISGVFLAGILAFGGVLAGYTMLAGTLNTAHDGEMLGKKWSSLWLPVRTTLGVSMIMPIKGGFCAIQIIVVWLAVQGVGLADQTWNAFVENPLKGSVLPQPVIDRQISTLYQSAVSGYACIAAIKKDQGENEADGKSAGIIDKLLNITKEEWNPGVTTSTTSGTNNGKKLVIEFGNKNREASRNACGSIIYDMYATSDKVIANAPQAALDLVDLNKIQRSLIPVHVTALSALLARASDVGNRIANDDDSITADYIANDMKVAGEAYKVAIALAANTAYQDSISKDTVESLKKDGFVSAGAWFIRIAMAQSAVNNVVNNVPIGTGVTGSMLEESTSWFGGSDKTDYPSVDKIKKKVKTYFAKANMLNNNSASGAGAGTEGDQSLLDKLMAVFSPSELAALFTAQAFTANPVVAIINIGLSLINFALVTYGVMTTVVLGIGTAANVIPGGVISATTLVTPLVTGLLFALFWAGIRMAYVIAWKPFIVWFGAIIGWLVLVVESMFAAPLWMVAHLAPDQDGVVGKMGQGYMLILSLILRPVLMVIGFVVALSLMTPCLMLINAFIAFTGDTIGVGAAAFIGKIVMITIYLKVVEETMNKLFGLIHSIPDSILQWIGGGLSRSMGDYANGIEGGSSHTTEKIGGGSKQAVMSMSSASTRGVQRAQELRERNEENTMNAANGHDGGGSGNDKSSDNAPKTRSAGNTDTPE</sequence>
<feature type="signal peptide" evidence="3">
    <location>
        <begin position="1"/>
        <end position="32"/>
    </location>
</feature>
<comment type="caution">
    <text evidence="4">The sequence shown here is derived from an EMBL/GenBank/DDBJ whole genome shotgun (WGS) entry which is preliminary data.</text>
</comment>
<feature type="transmembrane region" description="Helical" evidence="2">
    <location>
        <begin position="486"/>
        <end position="505"/>
    </location>
</feature>
<keyword evidence="3" id="KW-0732">Signal</keyword>
<feature type="transmembrane region" description="Helical" evidence="2">
    <location>
        <begin position="511"/>
        <end position="534"/>
    </location>
</feature>
<evidence type="ECO:0008006" key="6">
    <source>
        <dbReference type="Google" id="ProtNLM"/>
    </source>
</evidence>
<name>A0A9X7Q3F8_9ENTR</name>
<feature type="transmembrane region" description="Helical" evidence="2">
    <location>
        <begin position="590"/>
        <end position="611"/>
    </location>
</feature>
<reference evidence="4 5" key="1">
    <citation type="submission" date="2018-05" db="EMBL/GenBank/DDBJ databases">
        <title>Evaluation of testing and processing parameters for the GenePOC Carba assay.</title>
        <authorList>
            <person name="Walsh T.R."/>
        </authorList>
    </citation>
    <scope>NUCLEOTIDE SEQUENCE [LARGE SCALE GENOMIC DNA]</scope>
    <source>
        <strain evidence="4 5">PECIMP</strain>
    </source>
</reference>
<evidence type="ECO:0000256" key="2">
    <source>
        <dbReference type="SAM" id="Phobius"/>
    </source>
</evidence>
<feature type="chain" id="PRO_5040922017" description="DotA/TraY family protein" evidence="3">
    <location>
        <begin position="33"/>
        <end position="768"/>
    </location>
</feature>
<protein>
    <recommendedName>
        <fullName evidence="6">DotA/TraY family protein</fullName>
    </recommendedName>
</protein>
<evidence type="ECO:0000313" key="5">
    <source>
        <dbReference type="Proteomes" id="UP000246375"/>
    </source>
</evidence>
<evidence type="ECO:0000256" key="3">
    <source>
        <dbReference type="SAM" id="SignalP"/>
    </source>
</evidence>
<keyword evidence="2" id="KW-0812">Transmembrane</keyword>
<dbReference type="NCBIfam" id="TIGR04346">
    <property type="entry name" value="DotA_TraY"/>
    <property type="match status" value="1"/>
</dbReference>
<accession>A0A9X7Q3F8</accession>
<organism evidence="4 5">
    <name type="scientific">Enterobacter hormaechei</name>
    <dbReference type="NCBI Taxonomy" id="158836"/>
    <lineage>
        <taxon>Bacteria</taxon>
        <taxon>Pseudomonadati</taxon>
        <taxon>Pseudomonadota</taxon>
        <taxon>Gammaproteobacteria</taxon>
        <taxon>Enterobacterales</taxon>
        <taxon>Enterobacteriaceae</taxon>
        <taxon>Enterobacter</taxon>
        <taxon>Enterobacter cloacae complex</taxon>
    </lineage>
</organism>
<feature type="transmembrane region" description="Helical" evidence="2">
    <location>
        <begin position="546"/>
        <end position="570"/>
    </location>
</feature>
<dbReference type="Proteomes" id="UP000246375">
    <property type="component" value="Unassembled WGS sequence"/>
</dbReference>
<feature type="transmembrane region" description="Helical" evidence="2">
    <location>
        <begin position="459"/>
        <end position="479"/>
    </location>
</feature>
<feature type="non-terminal residue" evidence="4">
    <location>
        <position position="1"/>
    </location>
</feature>
<proteinExistence type="predicted"/>
<feature type="transmembrane region" description="Helical" evidence="2">
    <location>
        <begin position="114"/>
        <end position="138"/>
    </location>
</feature>
<dbReference type="InterPro" id="IPR027628">
    <property type="entry name" value="DotA_TraY"/>
</dbReference>
<gene>
    <name evidence="4" type="ORF">DL189_24625</name>
</gene>
<feature type="region of interest" description="Disordered" evidence="1">
    <location>
        <begin position="690"/>
        <end position="768"/>
    </location>
</feature>